<evidence type="ECO:0000313" key="3">
    <source>
        <dbReference type="Proteomes" id="UP000265515"/>
    </source>
</evidence>
<dbReference type="InterPro" id="IPR018790">
    <property type="entry name" value="DUF2358"/>
</dbReference>
<gene>
    <name evidence="2" type="ORF">CBR_g31994</name>
</gene>
<reference evidence="2 3" key="1">
    <citation type="journal article" date="2018" name="Cell">
        <title>The Chara Genome: Secondary Complexity and Implications for Plant Terrestrialization.</title>
        <authorList>
            <person name="Nishiyama T."/>
            <person name="Sakayama H."/>
            <person name="Vries J.D."/>
            <person name="Buschmann H."/>
            <person name="Saint-Marcoux D."/>
            <person name="Ullrich K.K."/>
            <person name="Haas F.B."/>
            <person name="Vanderstraeten L."/>
            <person name="Becker D."/>
            <person name="Lang D."/>
            <person name="Vosolsobe S."/>
            <person name="Rombauts S."/>
            <person name="Wilhelmsson P.K.I."/>
            <person name="Janitza P."/>
            <person name="Kern R."/>
            <person name="Heyl A."/>
            <person name="Rumpler F."/>
            <person name="Villalobos L.I.A.C."/>
            <person name="Clay J.M."/>
            <person name="Skokan R."/>
            <person name="Toyoda A."/>
            <person name="Suzuki Y."/>
            <person name="Kagoshima H."/>
            <person name="Schijlen E."/>
            <person name="Tajeshwar N."/>
            <person name="Catarino B."/>
            <person name="Hetherington A.J."/>
            <person name="Saltykova A."/>
            <person name="Bonnot C."/>
            <person name="Breuninger H."/>
            <person name="Symeonidi A."/>
            <person name="Radhakrishnan G.V."/>
            <person name="Van Nieuwerburgh F."/>
            <person name="Deforce D."/>
            <person name="Chang C."/>
            <person name="Karol K.G."/>
            <person name="Hedrich R."/>
            <person name="Ulvskov P."/>
            <person name="Glockner G."/>
            <person name="Delwiche C.F."/>
            <person name="Petrasek J."/>
            <person name="Van de Peer Y."/>
            <person name="Friml J."/>
            <person name="Beilby M."/>
            <person name="Dolan L."/>
            <person name="Kohara Y."/>
            <person name="Sugano S."/>
            <person name="Fujiyama A."/>
            <person name="Delaux P.-M."/>
            <person name="Quint M."/>
            <person name="TheiBen G."/>
            <person name="Hagemann M."/>
            <person name="Harholt J."/>
            <person name="Dunand C."/>
            <person name="Zachgo S."/>
            <person name="Langdale J."/>
            <person name="Maumus F."/>
            <person name="Straeten D.V.D."/>
            <person name="Gould S.B."/>
            <person name="Rensing S.A."/>
        </authorList>
    </citation>
    <scope>NUCLEOTIDE SEQUENCE [LARGE SCALE GENOMIC DNA]</scope>
    <source>
        <strain evidence="2 3">S276</strain>
    </source>
</reference>
<comment type="caution">
    <text evidence="2">The sequence shown here is derived from an EMBL/GenBank/DDBJ whole genome shotgun (WGS) entry which is preliminary data.</text>
</comment>
<keyword evidence="3" id="KW-1185">Reference proteome</keyword>
<feature type="compositionally biased region" description="Low complexity" evidence="1">
    <location>
        <begin position="67"/>
        <end position="76"/>
    </location>
</feature>
<evidence type="ECO:0000313" key="2">
    <source>
        <dbReference type="EMBL" id="GBG81319.1"/>
    </source>
</evidence>
<dbReference type="EMBL" id="BFEA01000371">
    <property type="protein sequence ID" value="GBG81319.1"/>
    <property type="molecule type" value="Genomic_DNA"/>
</dbReference>
<dbReference type="Proteomes" id="UP000265515">
    <property type="component" value="Unassembled WGS sequence"/>
</dbReference>
<dbReference type="SUPFAM" id="SSF54427">
    <property type="entry name" value="NTF2-like"/>
    <property type="match status" value="1"/>
</dbReference>
<proteinExistence type="predicted"/>
<evidence type="ECO:0000256" key="1">
    <source>
        <dbReference type="SAM" id="MobiDB-lite"/>
    </source>
</evidence>
<accession>A0A388LG93</accession>
<dbReference type="Gramene" id="GBG81319">
    <property type="protein sequence ID" value="GBG81319"/>
    <property type="gene ID" value="CBR_g31994"/>
</dbReference>
<dbReference type="InterPro" id="IPR032710">
    <property type="entry name" value="NTF2-like_dom_sf"/>
</dbReference>
<dbReference type="Pfam" id="PF10184">
    <property type="entry name" value="DUF2358"/>
    <property type="match status" value="1"/>
</dbReference>
<protein>
    <submittedName>
        <fullName evidence="2">Uncharacterized protein</fullName>
    </submittedName>
</protein>
<feature type="region of interest" description="Disordered" evidence="1">
    <location>
        <begin position="65"/>
        <end position="118"/>
    </location>
</feature>
<dbReference type="PANTHER" id="PTHR34123">
    <property type="entry name" value="OS04G0578200 PROTEIN"/>
    <property type="match status" value="1"/>
</dbReference>
<sequence length="304" mass="33714">MGGESGYVVRQQKRESASVVACAHVSIVKAAAAWSSSRSAARSAMDLHDQAIGIFEGFSLSRDDARATSSRSSSGRCRQRLAGGGGRRPGCRSTGRRFSIRAATKGDRSSSSDSPNEEATPLVKAAWYASEAFGKAVALVRGPNKEREDEDWEEEEEGRLSREEAIAALRADYNRSYFVTGKMSMGIYEEDCEFADPFVSFKGRQRFKQNVSNLGSFMREVNLTVVDWQEAEDKLTTKWRFSCVLALPWRPILAASGGTDHYFDKETGKIYKHVERWDISPADGVRQLFKPNPKLRKKGGNSSD</sequence>
<dbReference type="PANTHER" id="PTHR34123:SF1">
    <property type="entry name" value="OS04G0578200 PROTEIN"/>
    <property type="match status" value="1"/>
</dbReference>
<name>A0A388LG93_CHABU</name>
<organism evidence="2 3">
    <name type="scientific">Chara braunii</name>
    <name type="common">Braun's stonewort</name>
    <dbReference type="NCBI Taxonomy" id="69332"/>
    <lineage>
        <taxon>Eukaryota</taxon>
        <taxon>Viridiplantae</taxon>
        <taxon>Streptophyta</taxon>
        <taxon>Charophyceae</taxon>
        <taxon>Charales</taxon>
        <taxon>Characeae</taxon>
        <taxon>Chara</taxon>
    </lineage>
</organism>
<dbReference type="STRING" id="69332.A0A388LG93"/>
<dbReference type="OMA" id="CANRAAT"/>
<dbReference type="AlphaFoldDB" id="A0A388LG93"/>
<dbReference type="OrthoDB" id="348976at2759"/>